<dbReference type="GO" id="GO:0007018">
    <property type="term" value="P:microtubule-based movement"/>
    <property type="evidence" value="ECO:0007669"/>
    <property type="project" value="InterPro"/>
</dbReference>
<dbReference type="PANTHER" id="PTHR47968:SF13">
    <property type="entry name" value="KINESIN-LIKE PROTEIN KIF19 ISOFORM X1"/>
    <property type="match status" value="1"/>
</dbReference>
<keyword evidence="1" id="KW-0493">Microtubule</keyword>
<dbReference type="PANTHER" id="PTHR47968">
    <property type="entry name" value="CENTROMERE PROTEIN E"/>
    <property type="match status" value="1"/>
</dbReference>
<evidence type="ECO:0000313" key="6">
    <source>
        <dbReference type="EMBL" id="KAJ2842624.1"/>
    </source>
</evidence>
<dbReference type="GO" id="GO:0008017">
    <property type="term" value="F:microtubule binding"/>
    <property type="evidence" value="ECO:0007669"/>
    <property type="project" value="InterPro"/>
</dbReference>
<dbReference type="InterPro" id="IPR036961">
    <property type="entry name" value="Kinesin_motor_dom_sf"/>
</dbReference>
<keyword evidence="2" id="KW-0175">Coiled coil</keyword>
<dbReference type="GO" id="GO:0005524">
    <property type="term" value="F:ATP binding"/>
    <property type="evidence" value="ECO:0007669"/>
    <property type="project" value="InterPro"/>
</dbReference>
<comment type="caution">
    <text evidence="4">Lacks conserved residue(s) required for the propagation of feature annotation.</text>
</comment>
<reference evidence="6" key="1">
    <citation type="submission" date="2022-07" db="EMBL/GenBank/DDBJ databases">
        <title>Phylogenomic reconstructions and comparative analyses of Kickxellomycotina fungi.</title>
        <authorList>
            <person name="Reynolds N.K."/>
            <person name="Stajich J.E."/>
            <person name="Barry K."/>
            <person name="Grigoriev I.V."/>
            <person name="Crous P."/>
            <person name="Smith M.E."/>
        </authorList>
    </citation>
    <scope>NUCLEOTIDE SEQUENCE</scope>
    <source>
        <strain evidence="6">NRRL 1566</strain>
    </source>
</reference>
<dbReference type="Pfam" id="PF00225">
    <property type="entry name" value="Kinesin"/>
    <property type="match status" value="1"/>
</dbReference>
<protein>
    <submittedName>
        <fullName evidence="6">Tubulin-dependent ATPase kip3</fullName>
    </submittedName>
</protein>
<feature type="non-terminal residue" evidence="6">
    <location>
        <position position="125"/>
    </location>
</feature>
<evidence type="ECO:0000259" key="5">
    <source>
        <dbReference type="PROSITE" id="PS50067"/>
    </source>
</evidence>
<keyword evidence="3" id="KW-0505">Motor protein</keyword>
<dbReference type="SUPFAM" id="SSF52540">
    <property type="entry name" value="P-loop containing nucleoside triphosphate hydrolases"/>
    <property type="match status" value="1"/>
</dbReference>
<dbReference type="AlphaFoldDB" id="A0A9W8LXR3"/>
<dbReference type="InterPro" id="IPR027640">
    <property type="entry name" value="Kinesin-like_fam"/>
</dbReference>
<evidence type="ECO:0000256" key="3">
    <source>
        <dbReference type="ARBA" id="ARBA00023175"/>
    </source>
</evidence>
<dbReference type="OrthoDB" id="3176171at2759"/>
<name>A0A9W8LXR3_9FUNG</name>
<feature type="domain" description="Kinesin motor" evidence="5">
    <location>
        <begin position="23"/>
        <end position="125"/>
    </location>
</feature>
<organism evidence="6 7">
    <name type="scientific">Coemansia brasiliensis</name>
    <dbReference type="NCBI Taxonomy" id="2650707"/>
    <lineage>
        <taxon>Eukaryota</taxon>
        <taxon>Fungi</taxon>
        <taxon>Fungi incertae sedis</taxon>
        <taxon>Zoopagomycota</taxon>
        <taxon>Kickxellomycotina</taxon>
        <taxon>Kickxellomycetes</taxon>
        <taxon>Kickxellales</taxon>
        <taxon>Kickxellaceae</taxon>
        <taxon>Coemansia</taxon>
    </lineage>
</organism>
<evidence type="ECO:0000313" key="7">
    <source>
        <dbReference type="Proteomes" id="UP001139887"/>
    </source>
</evidence>
<gene>
    <name evidence="6" type="primary">KIP3_2</name>
    <name evidence="6" type="ORF">IWW36_005837</name>
</gene>
<proteinExistence type="inferred from homology"/>
<dbReference type="Gene3D" id="3.40.850.10">
    <property type="entry name" value="Kinesin motor domain"/>
    <property type="match status" value="1"/>
</dbReference>
<evidence type="ECO:0000256" key="1">
    <source>
        <dbReference type="ARBA" id="ARBA00022701"/>
    </source>
</evidence>
<comment type="similarity">
    <text evidence="4">Belongs to the TRAFAC class myosin-kinesin ATPase superfamily. Kinesin family.</text>
</comment>
<evidence type="ECO:0000256" key="4">
    <source>
        <dbReference type="PROSITE-ProRule" id="PRU00283"/>
    </source>
</evidence>
<dbReference type="PROSITE" id="PS50067">
    <property type="entry name" value="KINESIN_MOTOR_2"/>
    <property type="match status" value="1"/>
</dbReference>
<dbReference type="InterPro" id="IPR001752">
    <property type="entry name" value="Kinesin_motor_dom"/>
</dbReference>
<accession>A0A9W8LXR3</accession>
<dbReference type="Proteomes" id="UP001139887">
    <property type="component" value="Unassembled WGS sequence"/>
</dbReference>
<keyword evidence="7" id="KW-1185">Reference proteome</keyword>
<evidence type="ECO:0000256" key="2">
    <source>
        <dbReference type="ARBA" id="ARBA00023054"/>
    </source>
</evidence>
<comment type="caution">
    <text evidence="6">The sequence shown here is derived from an EMBL/GenBank/DDBJ whole genome shotgun (WGS) entry which is preliminary data.</text>
</comment>
<sequence>MQAVRRGEAEQQSNGAGETKEAAILVAVRVRPFSEQEKLRLGGREDQENGLRKVVHPLDEQVLVFDPAGEGDERQVAASNKRRRDVRFVFDRVYGEESTQREVYEGTARGLLDAVMGGYNATVFA</sequence>
<dbReference type="EMBL" id="JANBUW010001694">
    <property type="protein sequence ID" value="KAJ2842624.1"/>
    <property type="molecule type" value="Genomic_DNA"/>
</dbReference>
<dbReference type="GO" id="GO:0005874">
    <property type="term" value="C:microtubule"/>
    <property type="evidence" value="ECO:0007669"/>
    <property type="project" value="UniProtKB-KW"/>
</dbReference>
<dbReference type="InterPro" id="IPR027417">
    <property type="entry name" value="P-loop_NTPase"/>
</dbReference>
<dbReference type="GO" id="GO:0003777">
    <property type="term" value="F:microtubule motor activity"/>
    <property type="evidence" value="ECO:0007669"/>
    <property type="project" value="InterPro"/>
</dbReference>